<dbReference type="OrthoDB" id="10055717at2759"/>
<dbReference type="Pfam" id="PF17921">
    <property type="entry name" value="Integrase_H2C2"/>
    <property type="match status" value="1"/>
</dbReference>
<name>A0A8T2DTT5_ARASU</name>
<dbReference type="Pfam" id="PF24626">
    <property type="entry name" value="SH3_Tf2-1"/>
    <property type="match status" value="1"/>
</dbReference>
<dbReference type="InterPro" id="IPR056924">
    <property type="entry name" value="SH3_Tf2-1"/>
</dbReference>
<protein>
    <submittedName>
        <fullName evidence="10">Ribonuclease H-like superfamily</fullName>
    </submittedName>
</protein>
<evidence type="ECO:0000256" key="8">
    <source>
        <dbReference type="SAM" id="MobiDB-lite"/>
    </source>
</evidence>
<dbReference type="GO" id="GO:0015074">
    <property type="term" value="P:DNA integration"/>
    <property type="evidence" value="ECO:0007669"/>
    <property type="project" value="InterPro"/>
</dbReference>
<sequence>MQLQSRTLDDAQKNYATTEKEFLAVVFAFEKFRSYLVRSQEFDIEVRDKKGVENGVTDHLSRIRIEDDVPINDLLPEENIYMIETTNEDDYKIVVLQNRASVLINTPPMRCIAATEVHDILLHCHSSSYGGHFGTVKPISKVLQAGFWWPTMFQDAHKFTLQYDPCQRRGKISKRNEMPQKFILEVELFDCWGIDFMGPFPPSNKNLDILVAIDYVSKWVEAIASPKNDSAVVMKLFKSIILPRFGVPCIVISDGGRVTSSPSPDHHSITSLDPQVKCLHPFARQLLDLITLPGSRVSPSHHLTAYSTRKSSITITPLDCILDDKLQSLLHSALNQTLEHKEEKKTPATRSTSQSTTWVVWLSADGSEGRGGGRVGWLTEWSVLLLGLCDRVSVSAVRMDWFFSFAIEYNWWTSKVDCLNGLPGLLCDRVEVSGWTTELTASLSATGDRDYPDVFPEENSEGLPPIRGIEHQIDFVPGAYKTNLVETKEKAKLVQQIHEQARKNIEEKTKQYAKHANKRRKELIFNEGDLVWIHLRKERFPEERKSKLMPRMDGPFKVLKRINNNAYSMDLQDETDLRSNPFQVGEDDVIMGSLDHGGKEQLEPEEFGERTQPEDGELGAKEDEALHVLEGPITRSKTKLLNQAITTLLQKIEGSLKQEACPTTLVIWSCLRTNWKKRARTRRHTRPPGRVHPAPYSTLWSSDFGAILPIYSTTRSSNLSSGHSMTPLDPLVEYHFATPPDNTRPFTLPHYSTPWSSITSPHHLTTLDHSLYQDTRPHGRVSSLTTITITRPDTRSRLHRASRPQETTRPPGRAEDITTSLHHSTTRSSALVSITRSLHSTMRSSVFTFTARPLLDHITLPRGRVPPSHHSTAYSMTSFRAFFIPHSTRHSSTRKKRRLQLFTRPLTRPPGSSTVLNPSKYFVVLSIRVSGYLAISSIIGMDLRTALDPGGRVIGRVVSWSLLLFLMLECLIECRMEKTLKLAVEYDVEWWMMVVLDYVIEWRGSSERGVVEMVILDQGVEWWREVVMPSTRPGGRVVNQSVAVE</sequence>
<gene>
    <name evidence="10" type="ORF">ISN44_As05g028000</name>
</gene>
<keyword evidence="11" id="KW-1185">Reference proteome</keyword>
<organism evidence="10 11">
    <name type="scientific">Arabidopsis suecica</name>
    <name type="common">Swedish thale-cress</name>
    <name type="synonym">Cardaminopsis suecica</name>
    <dbReference type="NCBI Taxonomy" id="45249"/>
    <lineage>
        <taxon>Eukaryota</taxon>
        <taxon>Viridiplantae</taxon>
        <taxon>Streptophyta</taxon>
        <taxon>Embryophyta</taxon>
        <taxon>Tracheophyta</taxon>
        <taxon>Spermatophyta</taxon>
        <taxon>Magnoliopsida</taxon>
        <taxon>eudicotyledons</taxon>
        <taxon>Gunneridae</taxon>
        <taxon>Pentapetalae</taxon>
        <taxon>rosids</taxon>
        <taxon>malvids</taxon>
        <taxon>Brassicales</taxon>
        <taxon>Brassicaceae</taxon>
        <taxon>Camelineae</taxon>
        <taxon>Arabidopsis</taxon>
    </lineage>
</organism>
<proteinExistence type="predicted"/>
<evidence type="ECO:0000313" key="11">
    <source>
        <dbReference type="Proteomes" id="UP000694251"/>
    </source>
</evidence>
<evidence type="ECO:0000256" key="7">
    <source>
        <dbReference type="SAM" id="Coils"/>
    </source>
</evidence>
<dbReference type="GO" id="GO:0003964">
    <property type="term" value="F:RNA-directed DNA polymerase activity"/>
    <property type="evidence" value="ECO:0007669"/>
    <property type="project" value="UniProtKB-KW"/>
</dbReference>
<dbReference type="InterPro" id="IPR041373">
    <property type="entry name" value="RT_RNaseH"/>
</dbReference>
<feature type="domain" description="Integrase catalytic" evidence="9">
    <location>
        <begin position="175"/>
        <end position="355"/>
    </location>
</feature>
<feature type="region of interest" description="Disordered" evidence="8">
    <location>
        <begin position="597"/>
        <end position="617"/>
    </location>
</feature>
<keyword evidence="2" id="KW-0548">Nucleotidyltransferase</keyword>
<keyword evidence="4" id="KW-0255">Endonuclease</keyword>
<evidence type="ECO:0000256" key="6">
    <source>
        <dbReference type="ARBA" id="ARBA00022918"/>
    </source>
</evidence>
<comment type="caution">
    <text evidence="10">The sequence shown here is derived from an EMBL/GenBank/DDBJ whole genome shotgun (WGS) entry which is preliminary data.</text>
</comment>
<dbReference type="EMBL" id="JAEFBJ010000005">
    <property type="protein sequence ID" value="KAG7610751.1"/>
    <property type="molecule type" value="Genomic_DNA"/>
</dbReference>
<keyword evidence="3" id="KW-0540">Nuclease</keyword>
<accession>A0A8T2DTT5</accession>
<dbReference type="InterPro" id="IPR041588">
    <property type="entry name" value="Integrase_H2C2"/>
</dbReference>
<dbReference type="InterPro" id="IPR001584">
    <property type="entry name" value="Integrase_cat-core"/>
</dbReference>
<evidence type="ECO:0000256" key="4">
    <source>
        <dbReference type="ARBA" id="ARBA00022759"/>
    </source>
</evidence>
<dbReference type="GO" id="GO:0016787">
    <property type="term" value="F:hydrolase activity"/>
    <property type="evidence" value="ECO:0007669"/>
    <property type="project" value="UniProtKB-KW"/>
</dbReference>
<dbReference type="Pfam" id="PF17917">
    <property type="entry name" value="RT_RNaseH"/>
    <property type="match status" value="1"/>
</dbReference>
<feature type="coiled-coil region" evidence="7">
    <location>
        <begin position="484"/>
        <end position="518"/>
    </location>
</feature>
<dbReference type="PROSITE" id="PS50994">
    <property type="entry name" value="INTEGRASE"/>
    <property type="match status" value="1"/>
</dbReference>
<keyword evidence="7" id="KW-0175">Coiled coil</keyword>
<dbReference type="InterPro" id="IPR052160">
    <property type="entry name" value="Gypsy_RT_Integrase-like"/>
</dbReference>
<dbReference type="AlphaFoldDB" id="A0A8T2DTT5"/>
<evidence type="ECO:0000256" key="3">
    <source>
        <dbReference type="ARBA" id="ARBA00022722"/>
    </source>
</evidence>
<dbReference type="Proteomes" id="UP000694251">
    <property type="component" value="Chromosome 5"/>
</dbReference>
<keyword evidence="1" id="KW-0808">Transferase</keyword>
<evidence type="ECO:0000259" key="9">
    <source>
        <dbReference type="PROSITE" id="PS50994"/>
    </source>
</evidence>
<dbReference type="GO" id="GO:0004519">
    <property type="term" value="F:endonuclease activity"/>
    <property type="evidence" value="ECO:0007669"/>
    <property type="project" value="UniProtKB-KW"/>
</dbReference>
<evidence type="ECO:0000256" key="1">
    <source>
        <dbReference type="ARBA" id="ARBA00022679"/>
    </source>
</evidence>
<keyword evidence="6" id="KW-0695">RNA-directed DNA polymerase</keyword>
<evidence type="ECO:0000256" key="2">
    <source>
        <dbReference type="ARBA" id="ARBA00022695"/>
    </source>
</evidence>
<feature type="region of interest" description="Disordered" evidence="8">
    <location>
        <begin position="794"/>
        <end position="824"/>
    </location>
</feature>
<keyword evidence="5" id="KW-0378">Hydrolase</keyword>
<dbReference type="PANTHER" id="PTHR47266">
    <property type="entry name" value="ENDONUCLEASE-RELATED"/>
    <property type="match status" value="1"/>
</dbReference>
<reference evidence="10 11" key="1">
    <citation type="submission" date="2020-12" db="EMBL/GenBank/DDBJ databases">
        <title>Concerted genomic and epigenomic changes stabilize Arabidopsis allopolyploids.</title>
        <authorList>
            <person name="Chen Z."/>
        </authorList>
    </citation>
    <scope>NUCLEOTIDE SEQUENCE [LARGE SCALE GENOMIC DNA]</scope>
    <source>
        <strain evidence="10">As9502</strain>
        <tissue evidence="10">Leaf</tissue>
    </source>
</reference>
<evidence type="ECO:0000313" key="10">
    <source>
        <dbReference type="EMBL" id="KAG7610751.1"/>
    </source>
</evidence>
<evidence type="ECO:0000256" key="5">
    <source>
        <dbReference type="ARBA" id="ARBA00022801"/>
    </source>
</evidence>